<dbReference type="EMBL" id="MKHE01000018">
    <property type="protein sequence ID" value="OWK06574.1"/>
    <property type="molecule type" value="Genomic_DNA"/>
</dbReference>
<evidence type="ECO:0000256" key="1">
    <source>
        <dbReference type="SAM" id="MobiDB-lite"/>
    </source>
</evidence>
<organism evidence="2 3">
    <name type="scientific">Cervus elaphus hippelaphus</name>
    <name type="common">European red deer</name>
    <dbReference type="NCBI Taxonomy" id="46360"/>
    <lineage>
        <taxon>Eukaryota</taxon>
        <taxon>Metazoa</taxon>
        <taxon>Chordata</taxon>
        <taxon>Craniata</taxon>
        <taxon>Vertebrata</taxon>
        <taxon>Euteleostomi</taxon>
        <taxon>Mammalia</taxon>
        <taxon>Eutheria</taxon>
        <taxon>Laurasiatheria</taxon>
        <taxon>Artiodactyla</taxon>
        <taxon>Ruminantia</taxon>
        <taxon>Pecora</taxon>
        <taxon>Cervidae</taxon>
        <taxon>Cervinae</taxon>
        <taxon>Cervus</taxon>
    </lineage>
</organism>
<dbReference type="Proteomes" id="UP000242450">
    <property type="component" value="Chromosome 18"/>
</dbReference>
<evidence type="ECO:0000313" key="3">
    <source>
        <dbReference type="Proteomes" id="UP000242450"/>
    </source>
</evidence>
<reference evidence="2 3" key="1">
    <citation type="journal article" date="2018" name="Mol. Genet. Genomics">
        <title>The red deer Cervus elaphus genome CerEla1.0: sequencing, annotating, genes, and chromosomes.</title>
        <authorList>
            <person name="Bana N.A."/>
            <person name="Nyiri A."/>
            <person name="Nagy J."/>
            <person name="Frank K."/>
            <person name="Nagy T."/>
            <person name="Steger V."/>
            <person name="Schiller M."/>
            <person name="Lakatos P."/>
            <person name="Sugar L."/>
            <person name="Horn P."/>
            <person name="Barta E."/>
            <person name="Orosz L."/>
        </authorList>
    </citation>
    <scope>NUCLEOTIDE SEQUENCE [LARGE SCALE GENOMIC DNA]</scope>
    <source>
        <strain evidence="2">Hungarian</strain>
    </source>
</reference>
<gene>
    <name evidence="2" type="ORF">Celaphus_00012338</name>
</gene>
<feature type="region of interest" description="Disordered" evidence="1">
    <location>
        <begin position="1"/>
        <end position="40"/>
    </location>
</feature>
<name>A0A212CL45_CEREH</name>
<keyword evidence="3" id="KW-1185">Reference proteome</keyword>
<evidence type="ECO:0000313" key="2">
    <source>
        <dbReference type="EMBL" id="OWK06574.1"/>
    </source>
</evidence>
<protein>
    <submittedName>
        <fullName evidence="2">Uncharacterized protein</fullName>
    </submittedName>
</protein>
<dbReference type="AlphaFoldDB" id="A0A212CL45"/>
<accession>A0A212CL45</accession>
<feature type="compositionally biased region" description="Polar residues" evidence="1">
    <location>
        <begin position="31"/>
        <end position="40"/>
    </location>
</feature>
<feature type="compositionally biased region" description="Polar residues" evidence="1">
    <location>
        <begin position="1"/>
        <end position="16"/>
    </location>
</feature>
<comment type="caution">
    <text evidence="2">The sequence shown here is derived from an EMBL/GenBank/DDBJ whole genome shotgun (WGS) entry which is preliminary data.</text>
</comment>
<proteinExistence type="predicted"/>
<sequence>MSGKGQVQTEEQLSQRNTRDPGAESMHPKLSTLQPRPSRLQQHLSQEELMFLSQVTRNPARICRGFAESQLQAIPFLLGPRLLYSLNLIFAVCVCLSNRTGGCNSQPETKRLYYTHRKQDGP</sequence>